<feature type="transmembrane region" description="Helical" evidence="8">
    <location>
        <begin position="2348"/>
        <end position="2368"/>
    </location>
</feature>
<dbReference type="SMART" id="SM00642">
    <property type="entry name" value="Aamy"/>
    <property type="match status" value="1"/>
</dbReference>
<accession>W2RW05</accession>
<dbReference type="CDD" id="cd11323">
    <property type="entry name" value="AmyAc_AGS"/>
    <property type="match status" value="1"/>
</dbReference>
<dbReference type="EMBL" id="KB822720">
    <property type="protein sequence ID" value="ETN40706.1"/>
    <property type="molecule type" value="Genomic_DNA"/>
</dbReference>
<dbReference type="Proteomes" id="UP000030752">
    <property type="component" value="Unassembled WGS sequence"/>
</dbReference>
<dbReference type="InterPro" id="IPR058659">
    <property type="entry name" value="Mok11-13/Ags1-like_CBM"/>
</dbReference>
<dbReference type="InterPro" id="IPR058656">
    <property type="entry name" value="Mok11-13/Ags1-like_GH"/>
</dbReference>
<dbReference type="InterPro" id="IPR017853">
    <property type="entry name" value="GH"/>
</dbReference>
<dbReference type="OrthoDB" id="512920at2759"/>
<feature type="transmembrane region" description="Helical" evidence="8">
    <location>
        <begin position="2276"/>
        <end position="2295"/>
    </location>
</feature>
<dbReference type="Pfam" id="PF00128">
    <property type="entry name" value="Alpha-amylase"/>
    <property type="match status" value="1"/>
</dbReference>
<name>W2RW05_CYPE1</name>
<keyword evidence="9" id="KW-0732">Signal</keyword>
<dbReference type="GO" id="GO:0009277">
    <property type="term" value="C:fungal-type cell wall"/>
    <property type="evidence" value="ECO:0007669"/>
    <property type="project" value="TreeGrafter"/>
</dbReference>
<dbReference type="InterPro" id="IPR013534">
    <property type="entry name" value="Starch_synth_cat_dom"/>
</dbReference>
<dbReference type="InParanoid" id="W2RW05"/>
<reference evidence="11 12" key="1">
    <citation type="submission" date="2013-03" db="EMBL/GenBank/DDBJ databases">
        <title>The Genome Sequence of Phialophora europaea CBS 101466.</title>
        <authorList>
            <consortium name="The Broad Institute Genomics Platform"/>
            <person name="Cuomo C."/>
            <person name="de Hoog S."/>
            <person name="Gorbushina A."/>
            <person name="Walker B."/>
            <person name="Young S.K."/>
            <person name="Zeng Q."/>
            <person name="Gargeya S."/>
            <person name="Fitzgerald M."/>
            <person name="Haas B."/>
            <person name="Abouelleil A."/>
            <person name="Allen A.W."/>
            <person name="Alvarado L."/>
            <person name="Arachchi H.M."/>
            <person name="Berlin A.M."/>
            <person name="Chapman S.B."/>
            <person name="Gainer-Dewar J."/>
            <person name="Goldberg J."/>
            <person name="Griggs A."/>
            <person name="Gujja S."/>
            <person name="Hansen M."/>
            <person name="Howarth C."/>
            <person name="Imamovic A."/>
            <person name="Ireland A."/>
            <person name="Larimer J."/>
            <person name="McCowan C."/>
            <person name="Murphy C."/>
            <person name="Pearson M."/>
            <person name="Poon T.W."/>
            <person name="Priest M."/>
            <person name="Roberts A."/>
            <person name="Saif S."/>
            <person name="Shea T."/>
            <person name="Sisk P."/>
            <person name="Sykes S."/>
            <person name="Wortman J."/>
            <person name="Nusbaum C."/>
            <person name="Birren B."/>
        </authorList>
    </citation>
    <scope>NUCLEOTIDE SEQUENCE [LARGE SCALE GENOMIC DNA]</scope>
    <source>
        <strain evidence="11 12">CBS 101466</strain>
    </source>
</reference>
<dbReference type="InterPro" id="IPR058655">
    <property type="entry name" value="Mok11-14/Ags1-like"/>
</dbReference>
<dbReference type="GO" id="GO:0047657">
    <property type="term" value="F:alpha-1,3-glucan synthase activity"/>
    <property type="evidence" value="ECO:0007669"/>
    <property type="project" value="UniProtKB-EC"/>
</dbReference>
<comment type="similarity">
    <text evidence="1">Belongs to the glycosyltransferase group 1 family.</text>
</comment>
<evidence type="ECO:0000256" key="9">
    <source>
        <dbReference type="SAM" id="SignalP"/>
    </source>
</evidence>
<evidence type="ECO:0000313" key="12">
    <source>
        <dbReference type="Proteomes" id="UP000030752"/>
    </source>
</evidence>
<evidence type="ECO:0000256" key="4">
    <source>
        <dbReference type="ARBA" id="ARBA00022679"/>
    </source>
</evidence>
<comment type="catalytic activity">
    <reaction evidence="6">
        <text>[(1-&gt;3)-alpha-D-glucosyl](n) + UDP-alpha-D-glucose = [(1-&gt;3)-alpha-D-glucosyl](n+1) + UDP + H(+)</text>
        <dbReference type="Rhea" id="RHEA:19749"/>
        <dbReference type="Rhea" id="RHEA-COMP:11150"/>
        <dbReference type="Rhea" id="RHEA-COMP:11151"/>
        <dbReference type="ChEBI" id="CHEBI:15378"/>
        <dbReference type="ChEBI" id="CHEBI:28100"/>
        <dbReference type="ChEBI" id="CHEBI:58223"/>
        <dbReference type="ChEBI" id="CHEBI:58885"/>
        <dbReference type="EC" id="2.4.1.183"/>
    </reaction>
</comment>
<dbReference type="Pfam" id="PF26122">
    <property type="entry name" value="CBM_Mok13"/>
    <property type="match status" value="1"/>
</dbReference>
<dbReference type="FunFam" id="3.40.50.2000:FF:000058">
    <property type="entry name" value="Alpha-1,3-glucan synthase Ags1"/>
    <property type="match status" value="1"/>
</dbReference>
<proteinExistence type="inferred from homology"/>
<feature type="transmembrane region" description="Helical" evidence="8">
    <location>
        <begin position="2028"/>
        <end position="2047"/>
    </location>
</feature>
<dbReference type="CDD" id="cd06174">
    <property type="entry name" value="MFS"/>
    <property type="match status" value="1"/>
</dbReference>
<dbReference type="InterPro" id="IPR058658">
    <property type="entry name" value="Mok11-13/Ags1-like_Ig_2"/>
</dbReference>
<feature type="signal peptide" evidence="9">
    <location>
        <begin position="1"/>
        <end position="17"/>
    </location>
</feature>
<dbReference type="GO" id="GO:0070600">
    <property type="term" value="P:fungal-type cell wall (1-&gt;3)-alpha-glucan biosynthetic process"/>
    <property type="evidence" value="ECO:0007669"/>
    <property type="project" value="TreeGrafter"/>
</dbReference>
<evidence type="ECO:0000313" key="11">
    <source>
        <dbReference type="EMBL" id="ETN40706.1"/>
    </source>
</evidence>
<evidence type="ECO:0000256" key="2">
    <source>
        <dbReference type="ARBA" id="ARBA00012688"/>
    </source>
</evidence>
<keyword evidence="5" id="KW-0961">Cell wall biogenesis/degradation</keyword>
<feature type="transmembrane region" description="Helical" evidence="8">
    <location>
        <begin position="2089"/>
        <end position="2109"/>
    </location>
</feature>
<dbReference type="FunFam" id="3.40.50.2000:FF:000052">
    <property type="entry name" value="Alpha-1,3-glucan synthase Ags2"/>
    <property type="match status" value="1"/>
</dbReference>
<feature type="region of interest" description="Disordered" evidence="7">
    <location>
        <begin position="1663"/>
        <end position="1687"/>
    </location>
</feature>
<evidence type="ECO:0000256" key="8">
    <source>
        <dbReference type="SAM" id="Phobius"/>
    </source>
</evidence>
<dbReference type="Pfam" id="PF26108">
    <property type="entry name" value="GH_Mok13"/>
    <property type="match status" value="1"/>
</dbReference>
<dbReference type="Gene3D" id="3.20.20.80">
    <property type="entry name" value="Glycosidases"/>
    <property type="match status" value="2"/>
</dbReference>
<dbReference type="eggNOG" id="ENOG502QQX3">
    <property type="taxonomic scope" value="Eukaryota"/>
</dbReference>
<feature type="transmembrane region" description="Helical" evidence="8">
    <location>
        <begin position="2243"/>
        <end position="2267"/>
    </location>
</feature>
<evidence type="ECO:0000256" key="1">
    <source>
        <dbReference type="ARBA" id="ARBA00006122"/>
    </source>
</evidence>
<dbReference type="InterPro" id="IPR058654">
    <property type="entry name" value="Mok11-14/Ags1-like_TM"/>
</dbReference>
<dbReference type="STRING" id="1220924.W2RW05"/>
<feature type="compositionally biased region" description="Low complexity" evidence="7">
    <location>
        <begin position="1663"/>
        <end position="1675"/>
    </location>
</feature>
<dbReference type="InterPro" id="IPR006047">
    <property type="entry name" value="GH13_cat_dom"/>
</dbReference>
<evidence type="ECO:0000256" key="5">
    <source>
        <dbReference type="ARBA" id="ARBA00023316"/>
    </source>
</evidence>
<evidence type="ECO:0000256" key="3">
    <source>
        <dbReference type="ARBA" id="ARBA00022676"/>
    </source>
</evidence>
<feature type="chain" id="PRO_5004824102" description="alpha-1,3-glucan synthase" evidence="9">
    <location>
        <begin position="18"/>
        <end position="2421"/>
    </location>
</feature>
<dbReference type="Pfam" id="PF08323">
    <property type="entry name" value="Glyco_transf_5"/>
    <property type="match status" value="1"/>
</dbReference>
<evidence type="ECO:0000256" key="7">
    <source>
        <dbReference type="SAM" id="MobiDB-lite"/>
    </source>
</evidence>
<dbReference type="Gene3D" id="3.40.50.2000">
    <property type="entry name" value="Glycogen Phosphorylase B"/>
    <property type="match status" value="2"/>
</dbReference>
<dbReference type="SUPFAM" id="SSF53756">
    <property type="entry name" value="UDP-Glycosyltransferase/glycogen phosphorylase"/>
    <property type="match status" value="1"/>
</dbReference>
<keyword evidence="4" id="KW-0808">Transferase</keyword>
<feature type="region of interest" description="Disordered" evidence="7">
    <location>
        <begin position="1729"/>
        <end position="1842"/>
    </location>
</feature>
<feature type="compositionally biased region" description="Acidic residues" evidence="7">
    <location>
        <begin position="1774"/>
        <end position="1790"/>
    </location>
</feature>
<dbReference type="SUPFAM" id="SSF51445">
    <property type="entry name" value="(Trans)glycosidases"/>
    <property type="match status" value="1"/>
</dbReference>
<keyword evidence="3" id="KW-0328">Glycosyltransferase</keyword>
<dbReference type="PANTHER" id="PTHR47182">
    <property type="entry name" value="CELL WALL ALPHA-1,3-GLUCAN SYNTHASE AGS1-RELATED"/>
    <property type="match status" value="1"/>
</dbReference>
<protein>
    <recommendedName>
        <fullName evidence="2">alpha-1,3-glucan synthase</fullName>
        <ecNumber evidence="2">2.4.1.183</ecNumber>
    </recommendedName>
</protein>
<evidence type="ECO:0000259" key="10">
    <source>
        <dbReference type="SMART" id="SM00642"/>
    </source>
</evidence>
<dbReference type="GeneID" id="19972324"/>
<feature type="transmembrane region" description="Helical" evidence="8">
    <location>
        <begin position="2320"/>
        <end position="2341"/>
    </location>
</feature>
<dbReference type="Pfam" id="PF13692">
    <property type="entry name" value="Glyco_trans_1_4"/>
    <property type="match status" value="1"/>
</dbReference>
<dbReference type="Pfam" id="PF26111">
    <property type="entry name" value="Ig_Mok13"/>
    <property type="match status" value="1"/>
</dbReference>
<feature type="transmembrane region" description="Helical" evidence="8">
    <location>
        <begin position="2211"/>
        <end position="2231"/>
    </location>
</feature>
<feature type="transmembrane region" description="Helical" evidence="8">
    <location>
        <begin position="2162"/>
        <end position="2191"/>
    </location>
</feature>
<keyword evidence="8" id="KW-0472">Membrane</keyword>
<dbReference type="FunFam" id="3.20.20.80:FF:000073">
    <property type="entry name" value="Alpha-1,3-glucan synthase Ags2"/>
    <property type="match status" value="1"/>
</dbReference>
<dbReference type="VEuPathDB" id="FungiDB:HMPREF1541_04985"/>
<feature type="compositionally biased region" description="Low complexity" evidence="7">
    <location>
        <begin position="1826"/>
        <end position="1837"/>
    </location>
</feature>
<organism evidence="11 12">
    <name type="scientific">Cyphellophora europaea (strain CBS 101466)</name>
    <name type="common">Phialophora europaea</name>
    <dbReference type="NCBI Taxonomy" id="1220924"/>
    <lineage>
        <taxon>Eukaryota</taxon>
        <taxon>Fungi</taxon>
        <taxon>Dikarya</taxon>
        <taxon>Ascomycota</taxon>
        <taxon>Pezizomycotina</taxon>
        <taxon>Eurotiomycetes</taxon>
        <taxon>Chaetothyriomycetidae</taxon>
        <taxon>Chaetothyriales</taxon>
        <taxon>Cyphellophoraceae</taxon>
        <taxon>Cyphellophora</taxon>
    </lineage>
</organism>
<evidence type="ECO:0000256" key="6">
    <source>
        <dbReference type="ARBA" id="ARBA00048960"/>
    </source>
</evidence>
<dbReference type="PANTHER" id="PTHR47182:SF2">
    <property type="entry name" value="CELL WALL ALPHA-1,3-GLUCAN SYNTHASE AGS1"/>
    <property type="match status" value="1"/>
</dbReference>
<dbReference type="Pfam" id="PF26114">
    <property type="entry name" value="Ig_2_Mok13"/>
    <property type="match status" value="1"/>
</dbReference>
<feature type="transmembrane region" description="Helical" evidence="8">
    <location>
        <begin position="2393"/>
        <end position="2413"/>
    </location>
</feature>
<keyword evidence="8" id="KW-1133">Transmembrane helix</keyword>
<keyword evidence="8" id="KW-0812">Transmembrane</keyword>
<dbReference type="RefSeq" id="XP_008717549.1">
    <property type="nucleotide sequence ID" value="XM_008719327.1"/>
</dbReference>
<feature type="domain" description="Glycosyl hydrolase family 13 catalytic" evidence="10">
    <location>
        <begin position="67"/>
        <end position="544"/>
    </location>
</feature>
<dbReference type="EC" id="2.4.1.183" evidence="2"/>
<dbReference type="HOGENOM" id="CLU_000488_0_0_1"/>
<keyword evidence="12" id="KW-1185">Reference proteome</keyword>
<feature type="transmembrane region" description="Helical" evidence="8">
    <location>
        <begin position="2059"/>
        <end position="2077"/>
    </location>
</feature>
<feature type="transmembrane region" description="Helical" evidence="8">
    <location>
        <begin position="1996"/>
        <end position="2016"/>
    </location>
</feature>
<sequence length="2421" mass="272019">MGPFVLVLSAFLSLSHAARYDPSLEQYNLNQNKTATHPLEYWGQRTIDEPDHVYFPSPDNWRFPFYTIFIDRWVNGDPTNDNINGTSFEHDTNSNQMRHGGDLQGLIDSLDYMQGLGIKGLYIAGSPFMNQPWGYDQYSPVDLSLMDMHFGNIAMWRRMIDAMHARDMYVVLDNVFATLGDLIGFQGYLNETAPFLTEEHKVMYKSDRHYVDFEFGNSYNETCEYPKFWNETGFPVDQYVVDMFKGCYDSEFDQFGDTEAFGVFPDYRRQLSKFASVQDRLREWHTPTREKIQNFYCMAIAQLDFDGYRYDKAQQATVEAVGFMNEAMRTCARRFGKQNFFISGEITGGNDFGSLYLGRGRQPDQRPENLTQAVTLTNESSDDYFLRTPELAGLDAGAFHYSLYRSLTRFLGMDGNLEAGYDVPRNWVDMHNTFMLTNDLVNPNTGKFDPRHMYGVTNQDVFRWPAIANGTQRQLLGHFITTIHMPGIPMLLWGEEQAFYVLDSTASNYIFGRQAMSSASAWQSHGCYSLDSTQYFKMPWDKARDGCNDDTVSYDHRDPSHPMHNILKHMHQLREAFPVLNDGYWLQQLSNQTDQVVYPGSSGVETETGLWSVMRSQFEGVQDIDPNPVWLVYSNLNDTKTYEFDCSNNDTNLNITALLAPYPSGTTVKNLFHPYDEHTLEDSSRSLGFNGSTRPNGCIPRLELPAYGWKAYVPTDSWVGPRPMITRFSPGHDTRLQSTTGPNGTESVDIELQFSTEMDCDSVTNSIVFNSTTEQGRSPTIDQGSIQCRNVDDAGEANLVGQILSAWSWSATLNDVQNGVHRLTVRNASSENGDVTNANDHFLFRIGQANNPIVFPRSANYSRTLLSQDGDRLMVNHSAAGADLWRYSTNFDTSFSEWMPYEGGIVEIEKQPWSGTKLQAWEGEHVRVEYFSRLGGSSDHIQQGDTGVKHARRFPHVFLNGPYNQYGYDAGLNNEMKLTGDAEWSHHWMVEWNPHGALAQINVWGINPDGKPDQTFVMGDIDGDSILDRLPPSSLSDLVLNVTTAPPKPYLGWRFTVHDGSLRFSILPSGNMWSQLIVYILLWIVPVLTAAVSCWLYMQSFYGVKYNKIGVSEKGGLIPMAIKRPFKRLASHEPDEQPRLLAKLKRKSPNFLQTKDTVLETGGRRRTVLIATMEYDIEDWAIKIKIGGLGVMAQLMGKNLSHQDLIWVVPCVGGVDYPEDTRADPMTVTIMNVEYEVKVQYHKLRNITYVLLDAPVFRQQTKSEPYPARMDDMESAIYYSAWNQCIAQALKRFPIDLYHINDYHGSVAPLYLLPRSIPAALSLHNAEFQGLWPMRNRKEREEVCSVFNLPQEVVQQFVQFGEVFNLLHAGASYLRVFQEGFGSVGVSKKYGARSFARYPIFWGLKKVGALPNPDPSDTGEWDKKLPREEDIRVDPEFEAARPELKRQAQEWAGLEQNPYAELFVFVGRWSMQKGVDLIADVFPAVLESKPNVQLICIGPVIDLYGKFAALKLARLMKLYPGRVYSKPEFTALPPYIFSGAEFALIPSRDEPFGLVAVEFGRKGALGVGARVGGLGQMPGWWYTIESTTSQHLTKQFQMAIEEALSSKTDVRAMMRARSAKQRFPVAQWVEDLEILQSTAIRIHDKVEANKRHSATEGFMFPHSGAASPGYGPSGANTPSGARTPALHSRNSSYSVSLHSLGAKLRGLAGQHTETTPEKPVSGLKRQVSLGSRRGPGHITAVDSHDGPAANHTVLPTIPDFAGDNTGRLGPTSYYDDDVSDASDRSDDDEPMSMPTRARPGAQHRNQDLDFGFGGPRSPPLPGTPGSPGFPDAHAGLLAPPPALFSESNNNRLSATPSMLSIDTVVGEKTDYKLQKVDPFFTDSNGKYYDEFEKKLEGLSASNSTTAGFAIEEFLIKSEKHWFDDYRNAKLGRHHIYSARNSFQASRPGSIAPTDDRDQSKEDMAISNSLNDEFLLGNDYVPPTGLRKYMQMKIGDWPAYAFLMAFGQIISANSYQITLLTGEVGQQASKLYVIASIYLATSIMWWYLFRRLPSLYSLSLPWLFYGLAFILIGTAHYASSADQRGWIQNVGAAFYATASSSGSIFFALNFGDEGGAHVKSWVFRACTIQGTQQIYIVALWYWGSIISKRTQDGILVADDPISSTWRITAITLPIAILLWTVGLLMFFGLPNYYRQTPGKMPSFYRSMARRKIVLWFFVTVLIQNFFLSAPYGRNWSFLFSSNHAPTYAVLLLVVLFFIGVWAGFLWLFGHLSKSHSWILPLFAIGLGAPRWAQIWWGTSGLGLWLPWAGGYTSSALLSRAVWLWLGTLDAIQGVGLGMILLGTLTRVHVAFTLISAQVLGSIATIVARACAPNRLGPGPISPDITGGVSALWQAWFWIGLIMNLLICVGFYKFYRKEQLQKP</sequence>
<dbReference type="InterPro" id="IPR058657">
    <property type="entry name" value="Mok11-13/Ags1-like_Ig"/>
</dbReference>
<gene>
    <name evidence="11" type="ORF">HMPREF1541_04985</name>
</gene>
<dbReference type="Pfam" id="PF26127">
    <property type="entry name" value="12TM_Mok13"/>
    <property type="match status" value="1"/>
</dbReference>